<dbReference type="Proteomes" id="UP000036356">
    <property type="component" value="Unassembled WGS sequence"/>
</dbReference>
<dbReference type="PATRIC" id="fig|476652.3.peg.859"/>
<feature type="transmembrane region" description="Helical" evidence="5">
    <location>
        <begin position="192"/>
        <end position="211"/>
    </location>
</feature>
<keyword evidence="4 5" id="KW-0472">Membrane</keyword>
<organism evidence="7 8">
    <name type="scientific">Desulfosporosinus acididurans</name>
    <dbReference type="NCBI Taxonomy" id="476652"/>
    <lineage>
        <taxon>Bacteria</taxon>
        <taxon>Bacillati</taxon>
        <taxon>Bacillota</taxon>
        <taxon>Clostridia</taxon>
        <taxon>Eubacteriales</taxon>
        <taxon>Desulfitobacteriaceae</taxon>
        <taxon>Desulfosporosinus</taxon>
    </lineage>
</organism>
<sequence length="488" mass="54087">MMLVLQWCFFLLSLAVVVYCGWKKPSALISFLAGAVALDVSIRWFPPLGGIGSQINSLARLFTVGIIVALLWSLGRDPEKRRELKKLFKHPMTIALLIYIAVGAFSIVYTISKADTIMGVVRLITMFLLYLGVYLLAEKSTGLLPLKVVHWMGVALVPLTIYEGATKHFLWRGYLAEGMIARVNATFVDPNIFARYLVLGIVANLLLQYMCQESRKRFLYLGTLIGLLGALAITLSRSGVVTLVAVLILMCLLIPRKGILQPIGVLGIIGVVIAALRPTVWNRILTIRNGLGALDEQRAYLFRVSFAMFHDHPLFGVGLGGFQKSFLTNYPSYKTVIPYVQGVTLSHTTILTIAAELGIVGLTALALVWLAIFRNLWNLRRSRQVEASKSGVSRPEFYKGTDLNNANLEAATENTGKQEAVSRKSGFPRDYLLGVGYFLWIAAIFISSQSEARFFEDPMIWLSMSMMVHLLVGKVGSGNRREFNDTAN</sequence>
<reference evidence="7 8" key="1">
    <citation type="submission" date="2015-06" db="EMBL/GenBank/DDBJ databases">
        <title>Draft genome of the moderately acidophilic sulfate reducer Candidatus Desulfosporosinus acididurans strain M1.</title>
        <authorList>
            <person name="Poehlein A."/>
            <person name="Petzsch P."/>
            <person name="Johnson B.D."/>
            <person name="Schloemann M."/>
            <person name="Daniel R."/>
            <person name="Muehling M."/>
        </authorList>
    </citation>
    <scope>NUCLEOTIDE SEQUENCE [LARGE SCALE GENOMIC DNA]</scope>
    <source>
        <strain evidence="7 8">M1</strain>
    </source>
</reference>
<evidence type="ECO:0000313" key="7">
    <source>
        <dbReference type="EMBL" id="KLU66904.1"/>
    </source>
</evidence>
<evidence type="ECO:0000256" key="3">
    <source>
        <dbReference type="ARBA" id="ARBA00022989"/>
    </source>
</evidence>
<accession>A0A0J1FTW2</accession>
<evidence type="ECO:0000256" key="2">
    <source>
        <dbReference type="ARBA" id="ARBA00022692"/>
    </source>
</evidence>
<feature type="domain" description="O-antigen ligase-related" evidence="6">
    <location>
        <begin position="224"/>
        <end position="365"/>
    </location>
</feature>
<gene>
    <name evidence="7" type="ORF">DEAC_c08380</name>
</gene>
<evidence type="ECO:0000313" key="8">
    <source>
        <dbReference type="Proteomes" id="UP000036356"/>
    </source>
</evidence>
<dbReference type="GO" id="GO:0016020">
    <property type="term" value="C:membrane"/>
    <property type="evidence" value="ECO:0007669"/>
    <property type="project" value="UniProtKB-SubCell"/>
</dbReference>
<dbReference type="PANTHER" id="PTHR37422:SF13">
    <property type="entry name" value="LIPOPOLYSACCHARIDE BIOSYNTHESIS PROTEIN PA4999-RELATED"/>
    <property type="match status" value="1"/>
</dbReference>
<evidence type="ECO:0000259" key="6">
    <source>
        <dbReference type="Pfam" id="PF04932"/>
    </source>
</evidence>
<dbReference type="PANTHER" id="PTHR37422">
    <property type="entry name" value="TEICHURONIC ACID BIOSYNTHESIS PROTEIN TUAE"/>
    <property type="match status" value="1"/>
</dbReference>
<feature type="transmembrane region" description="Helical" evidence="5">
    <location>
        <begin position="431"/>
        <end position="447"/>
    </location>
</feature>
<keyword evidence="2 5" id="KW-0812">Transmembrane</keyword>
<feature type="transmembrane region" description="Helical" evidence="5">
    <location>
        <begin position="350"/>
        <end position="373"/>
    </location>
</feature>
<protein>
    <submittedName>
        <fullName evidence="7">O-antigen ligase</fullName>
    </submittedName>
</protein>
<feature type="transmembrane region" description="Helical" evidence="5">
    <location>
        <begin position="93"/>
        <end position="111"/>
    </location>
</feature>
<evidence type="ECO:0000256" key="4">
    <source>
        <dbReference type="ARBA" id="ARBA00023136"/>
    </source>
</evidence>
<comment type="caution">
    <text evidence="7">The sequence shown here is derived from an EMBL/GenBank/DDBJ whole genome shotgun (WGS) entry which is preliminary data.</text>
</comment>
<dbReference type="EMBL" id="LDZY01000003">
    <property type="protein sequence ID" value="KLU66904.1"/>
    <property type="molecule type" value="Genomic_DNA"/>
</dbReference>
<dbReference type="InterPro" id="IPR007016">
    <property type="entry name" value="O-antigen_ligase-rel_domated"/>
</dbReference>
<dbReference type="Pfam" id="PF04932">
    <property type="entry name" value="Wzy_C"/>
    <property type="match status" value="1"/>
</dbReference>
<evidence type="ECO:0000256" key="5">
    <source>
        <dbReference type="SAM" id="Phobius"/>
    </source>
</evidence>
<proteinExistence type="predicted"/>
<evidence type="ECO:0000256" key="1">
    <source>
        <dbReference type="ARBA" id="ARBA00004141"/>
    </source>
</evidence>
<feature type="transmembrane region" description="Helical" evidence="5">
    <location>
        <begin position="148"/>
        <end position="165"/>
    </location>
</feature>
<keyword evidence="8" id="KW-1185">Reference proteome</keyword>
<name>A0A0J1FTW2_9FIRM</name>
<feature type="transmembrane region" description="Helical" evidence="5">
    <location>
        <begin position="459"/>
        <end position="476"/>
    </location>
</feature>
<feature type="transmembrane region" description="Helical" evidence="5">
    <location>
        <begin position="263"/>
        <end position="281"/>
    </location>
</feature>
<feature type="transmembrane region" description="Helical" evidence="5">
    <location>
        <begin position="44"/>
        <end position="72"/>
    </location>
</feature>
<dbReference type="InterPro" id="IPR051533">
    <property type="entry name" value="WaaL-like"/>
</dbReference>
<feature type="transmembrane region" description="Helical" evidence="5">
    <location>
        <begin position="117"/>
        <end position="136"/>
    </location>
</feature>
<dbReference type="AlphaFoldDB" id="A0A0J1FTW2"/>
<dbReference type="STRING" id="476652.DEAC_c08380"/>
<feature type="transmembrane region" description="Helical" evidence="5">
    <location>
        <begin position="218"/>
        <end position="234"/>
    </location>
</feature>
<comment type="subcellular location">
    <subcellularLocation>
        <location evidence="1">Membrane</location>
        <topology evidence="1">Multi-pass membrane protein</topology>
    </subcellularLocation>
</comment>
<dbReference type="GO" id="GO:0016874">
    <property type="term" value="F:ligase activity"/>
    <property type="evidence" value="ECO:0007669"/>
    <property type="project" value="UniProtKB-KW"/>
</dbReference>
<dbReference type="RefSeq" id="WP_242847068.1">
    <property type="nucleotide sequence ID" value="NZ_LDZY01000003.1"/>
</dbReference>
<keyword evidence="3 5" id="KW-1133">Transmembrane helix</keyword>
<keyword evidence="7" id="KW-0436">Ligase</keyword>